<keyword evidence="13" id="KW-1185">Reference proteome</keyword>
<sequence length="206" mass="22864">MTTFYRGTIESILSSCIAVWGGSCTEYNRKALQRINFREVPVLTRVGNPTKPSFLLLSTSKMPGVTVKDVNQQEFVRALAAFLKKSGKVKVPDWVDIVKLARFKELAPVDDNWFYIRAASTARHLYLRGGVGVLSMTKIYGGRKRNGVCPSHFSRGSKNVARKVLQSLESLKMVEKDPNGGRRLTSQGTRDLDRIAGQVSAASKKI</sequence>
<dbReference type="GO" id="GO:0022627">
    <property type="term" value="C:cytosolic small ribosomal subunit"/>
    <property type="evidence" value="ECO:0007669"/>
    <property type="project" value="TreeGrafter"/>
</dbReference>
<dbReference type="SMART" id="SM01413">
    <property type="entry name" value="Ribosomal_S19e"/>
    <property type="match status" value="1"/>
</dbReference>
<accession>A0AAV6GCG8</accession>
<evidence type="ECO:0000256" key="8">
    <source>
        <dbReference type="ARBA" id="ARBA00035021"/>
    </source>
</evidence>
<organism evidence="12 13">
    <name type="scientific">Alosa alosa</name>
    <name type="common">allis shad</name>
    <dbReference type="NCBI Taxonomy" id="278164"/>
    <lineage>
        <taxon>Eukaryota</taxon>
        <taxon>Metazoa</taxon>
        <taxon>Chordata</taxon>
        <taxon>Craniata</taxon>
        <taxon>Vertebrata</taxon>
        <taxon>Euteleostomi</taxon>
        <taxon>Actinopterygii</taxon>
        <taxon>Neopterygii</taxon>
        <taxon>Teleostei</taxon>
        <taxon>Clupei</taxon>
        <taxon>Clupeiformes</taxon>
        <taxon>Clupeoidei</taxon>
        <taxon>Clupeidae</taxon>
        <taxon>Alosa</taxon>
    </lineage>
</organism>
<reference evidence="12" key="1">
    <citation type="submission" date="2020-10" db="EMBL/GenBank/DDBJ databases">
        <title>Chromosome-scale genome assembly of the Allis shad, Alosa alosa.</title>
        <authorList>
            <person name="Margot Z."/>
            <person name="Christophe K."/>
            <person name="Cabau C."/>
            <person name="Louis A."/>
            <person name="Berthelot C."/>
            <person name="Parey E."/>
            <person name="Roest Crollius H."/>
            <person name="Montfort J."/>
            <person name="Robinson-Rechavi M."/>
            <person name="Bucao C."/>
            <person name="Bouchez O."/>
            <person name="Gislard M."/>
            <person name="Lluch J."/>
            <person name="Milhes M."/>
            <person name="Lampietro C."/>
            <person name="Lopez Roques C."/>
            <person name="Donnadieu C."/>
            <person name="Braasch I."/>
            <person name="Desvignes T."/>
            <person name="Postlethwait J."/>
            <person name="Bobe J."/>
            <person name="Guiguen Y."/>
        </authorList>
    </citation>
    <scope>NUCLEOTIDE SEQUENCE</scope>
    <source>
        <strain evidence="12">M-15738</strain>
        <tissue evidence="12">Blood</tissue>
    </source>
</reference>
<protein>
    <recommendedName>
        <fullName evidence="9">Small ribosomal subunit protein eS19</fullName>
    </recommendedName>
    <alternativeName>
        <fullName evidence="10">40S ribosomal protein S19</fullName>
    </alternativeName>
</protein>
<evidence type="ECO:0000256" key="10">
    <source>
        <dbReference type="ARBA" id="ARBA00035466"/>
    </source>
</evidence>
<name>A0AAV6GCG8_9TELE</name>
<dbReference type="GO" id="GO:0003723">
    <property type="term" value="F:RNA binding"/>
    <property type="evidence" value="ECO:0007669"/>
    <property type="project" value="TreeGrafter"/>
</dbReference>
<keyword evidence="7" id="KW-0687">Ribonucleoprotein</keyword>
<dbReference type="AlphaFoldDB" id="A0AAV6GCG8"/>
<dbReference type="PROSITE" id="PS00628">
    <property type="entry name" value="RIBOSOMAL_S19E"/>
    <property type="match status" value="1"/>
</dbReference>
<dbReference type="FunFam" id="1.10.10.10:FF:000255">
    <property type="entry name" value="40S ribosomal protein S19"/>
    <property type="match status" value="1"/>
</dbReference>
<evidence type="ECO:0000256" key="11">
    <source>
        <dbReference type="ARBA" id="ARBA00058881"/>
    </source>
</evidence>
<dbReference type="GO" id="GO:0005634">
    <property type="term" value="C:nucleus"/>
    <property type="evidence" value="ECO:0007669"/>
    <property type="project" value="UniProtKB-SubCell"/>
</dbReference>
<dbReference type="InterPro" id="IPR018277">
    <property type="entry name" value="Ribosomal_eS19_CS"/>
</dbReference>
<keyword evidence="4" id="KW-0963">Cytoplasm</keyword>
<dbReference type="InterPro" id="IPR036388">
    <property type="entry name" value="WH-like_DNA-bd_sf"/>
</dbReference>
<evidence type="ECO:0000256" key="1">
    <source>
        <dbReference type="ARBA" id="ARBA00004123"/>
    </source>
</evidence>
<evidence type="ECO:0000256" key="5">
    <source>
        <dbReference type="ARBA" id="ARBA00022980"/>
    </source>
</evidence>
<evidence type="ECO:0000256" key="2">
    <source>
        <dbReference type="ARBA" id="ARBA00004496"/>
    </source>
</evidence>
<evidence type="ECO:0000256" key="7">
    <source>
        <dbReference type="ARBA" id="ARBA00023274"/>
    </source>
</evidence>
<dbReference type="Gene3D" id="1.10.10.10">
    <property type="entry name" value="Winged helix-like DNA-binding domain superfamily/Winged helix DNA-binding domain"/>
    <property type="match status" value="1"/>
</dbReference>
<keyword evidence="5" id="KW-0689">Ribosomal protein</keyword>
<dbReference type="PROSITE" id="PS51257">
    <property type="entry name" value="PROKAR_LIPOPROTEIN"/>
    <property type="match status" value="1"/>
</dbReference>
<evidence type="ECO:0000256" key="6">
    <source>
        <dbReference type="ARBA" id="ARBA00023242"/>
    </source>
</evidence>
<dbReference type="InterPro" id="IPR001266">
    <property type="entry name" value="Ribosomal_eS19"/>
</dbReference>
<comment type="similarity">
    <text evidence="3">Belongs to the eukaryotic ribosomal protein eS19 family.</text>
</comment>
<dbReference type="InterPro" id="IPR036390">
    <property type="entry name" value="WH_DNA-bd_sf"/>
</dbReference>
<dbReference type="GO" id="GO:0003735">
    <property type="term" value="F:structural constituent of ribosome"/>
    <property type="evidence" value="ECO:0007669"/>
    <property type="project" value="InterPro"/>
</dbReference>
<evidence type="ECO:0000313" key="13">
    <source>
        <dbReference type="Proteomes" id="UP000823561"/>
    </source>
</evidence>
<comment type="function">
    <text evidence="11">Component of the small ribosomal subunit. The ribosome is a large ribonucleoprotein complex responsible for the synthesis of proteins in the cell. Required for pre-rRNA processing and maturation of 40S ribosomal subunits.</text>
</comment>
<dbReference type="GO" id="GO:0006412">
    <property type="term" value="P:translation"/>
    <property type="evidence" value="ECO:0007669"/>
    <property type="project" value="InterPro"/>
</dbReference>
<comment type="caution">
    <text evidence="12">The sequence shown here is derived from an EMBL/GenBank/DDBJ whole genome shotgun (WGS) entry which is preliminary data.</text>
</comment>
<dbReference type="PANTHER" id="PTHR11710:SF0">
    <property type="entry name" value="40S RIBOSOMAL PROTEIN S19"/>
    <property type="match status" value="1"/>
</dbReference>
<dbReference type="PANTHER" id="PTHR11710">
    <property type="entry name" value="40S RIBOSOMAL PROTEIN S19"/>
    <property type="match status" value="1"/>
</dbReference>
<gene>
    <name evidence="12" type="ORF">AALO_G00175570</name>
</gene>
<dbReference type="GO" id="GO:0000028">
    <property type="term" value="P:ribosomal small subunit assembly"/>
    <property type="evidence" value="ECO:0007669"/>
    <property type="project" value="TreeGrafter"/>
</dbReference>
<dbReference type="SUPFAM" id="SSF46785">
    <property type="entry name" value="Winged helix' DNA-binding domain"/>
    <property type="match status" value="1"/>
</dbReference>
<evidence type="ECO:0000256" key="9">
    <source>
        <dbReference type="ARBA" id="ARBA00035143"/>
    </source>
</evidence>
<dbReference type="Proteomes" id="UP000823561">
    <property type="component" value="Chromosome 13"/>
</dbReference>
<proteinExistence type="inferred from homology"/>
<keyword evidence="6" id="KW-0539">Nucleus</keyword>
<evidence type="ECO:0000313" key="12">
    <source>
        <dbReference type="EMBL" id="KAG5271072.1"/>
    </source>
</evidence>
<evidence type="ECO:0000256" key="4">
    <source>
        <dbReference type="ARBA" id="ARBA00022490"/>
    </source>
</evidence>
<dbReference type="EMBL" id="JADWDJ010000013">
    <property type="protein sequence ID" value="KAG5271072.1"/>
    <property type="molecule type" value="Genomic_DNA"/>
</dbReference>
<evidence type="ECO:0000256" key="3">
    <source>
        <dbReference type="ARBA" id="ARBA00010014"/>
    </source>
</evidence>
<comment type="subunit">
    <text evidence="8">Component of the small ribosomal subunit.</text>
</comment>
<dbReference type="Pfam" id="PF01090">
    <property type="entry name" value="Ribosomal_S19e"/>
    <property type="match status" value="1"/>
</dbReference>
<comment type="subcellular location">
    <subcellularLocation>
        <location evidence="2">Cytoplasm</location>
    </subcellularLocation>
    <subcellularLocation>
        <location evidence="1">Nucleus</location>
    </subcellularLocation>
</comment>